<accession>A0A150SRE6</accession>
<reference evidence="1 2" key="1">
    <citation type="submission" date="2014-02" db="EMBL/GenBank/DDBJ databases">
        <title>The small core and large imbalanced accessory genome model reveals a collaborative survival strategy of Sorangium cellulosum strains in nature.</title>
        <authorList>
            <person name="Han K."/>
            <person name="Peng R."/>
            <person name="Blom J."/>
            <person name="Li Y.-Z."/>
        </authorList>
    </citation>
    <scope>NUCLEOTIDE SEQUENCE [LARGE SCALE GENOMIC DNA]</scope>
    <source>
        <strain evidence="1 2">So0011-07</strain>
    </source>
</reference>
<dbReference type="Proteomes" id="UP000075635">
    <property type="component" value="Unassembled WGS sequence"/>
</dbReference>
<comment type="caution">
    <text evidence="1">The sequence shown here is derived from an EMBL/GenBank/DDBJ whole genome shotgun (WGS) entry which is preliminary data.</text>
</comment>
<protein>
    <submittedName>
        <fullName evidence="1">Uncharacterized protein</fullName>
    </submittedName>
</protein>
<organism evidence="1 2">
    <name type="scientific">Sorangium cellulosum</name>
    <name type="common">Polyangium cellulosum</name>
    <dbReference type="NCBI Taxonomy" id="56"/>
    <lineage>
        <taxon>Bacteria</taxon>
        <taxon>Pseudomonadati</taxon>
        <taxon>Myxococcota</taxon>
        <taxon>Polyangia</taxon>
        <taxon>Polyangiales</taxon>
        <taxon>Polyangiaceae</taxon>
        <taxon>Sorangium</taxon>
    </lineage>
</organism>
<dbReference type="EMBL" id="JEMB01000681">
    <property type="protein sequence ID" value="KYF95002.1"/>
    <property type="molecule type" value="Genomic_DNA"/>
</dbReference>
<evidence type="ECO:0000313" key="1">
    <source>
        <dbReference type="EMBL" id="KYF95002.1"/>
    </source>
</evidence>
<evidence type="ECO:0000313" key="2">
    <source>
        <dbReference type="Proteomes" id="UP000075635"/>
    </source>
</evidence>
<proteinExistence type="predicted"/>
<gene>
    <name evidence="1" type="ORF">BE17_47535</name>
</gene>
<dbReference type="AlphaFoldDB" id="A0A150SRE6"/>
<sequence>MRGNLRTILTTGRRVRKLVTSLDEIADRVVLLDETKIREEHGKLWKGLTERDLHRGAFCIFGGVKNQGRDKSLPHFERDDGAWFDFSITVREADGIVELLAYDFEIRMAPSMGASFLRFDLNLPDHRNQARELRCHLHPGSDDLLVPAPLMSPIELCTLFVYGARLPADRKSRAPTSFDVGWLQQTLERVSPAAGRPIA</sequence>
<name>A0A150SRE6_SORCE</name>